<accession>A0ACC2SIV6</accession>
<proteinExistence type="predicted"/>
<dbReference type="Proteomes" id="UP001165960">
    <property type="component" value="Unassembled WGS sequence"/>
</dbReference>
<name>A0ACC2SIV6_9FUNG</name>
<protein>
    <submittedName>
        <fullName evidence="1">Uncharacterized protein</fullName>
    </submittedName>
</protein>
<reference evidence="1" key="1">
    <citation type="submission" date="2022-04" db="EMBL/GenBank/DDBJ databases">
        <title>Genome of the entomopathogenic fungus Entomophthora muscae.</title>
        <authorList>
            <person name="Elya C."/>
            <person name="Lovett B.R."/>
            <person name="Lee E."/>
            <person name="Macias A.M."/>
            <person name="Hajek A.E."/>
            <person name="De Bivort B.L."/>
            <person name="Kasson M.T."/>
            <person name="De Fine Licht H.H."/>
            <person name="Stajich J.E."/>
        </authorList>
    </citation>
    <scope>NUCLEOTIDE SEQUENCE</scope>
    <source>
        <strain evidence="1">Berkeley</strain>
    </source>
</reference>
<comment type="caution">
    <text evidence="1">The sequence shown here is derived from an EMBL/GenBank/DDBJ whole genome shotgun (WGS) entry which is preliminary data.</text>
</comment>
<dbReference type="EMBL" id="QTSX02005013">
    <property type="protein sequence ID" value="KAJ9062311.1"/>
    <property type="molecule type" value="Genomic_DNA"/>
</dbReference>
<gene>
    <name evidence="1" type="ORF">DSO57_1012102</name>
</gene>
<evidence type="ECO:0000313" key="1">
    <source>
        <dbReference type="EMBL" id="KAJ9062311.1"/>
    </source>
</evidence>
<evidence type="ECO:0000313" key="2">
    <source>
        <dbReference type="Proteomes" id="UP001165960"/>
    </source>
</evidence>
<sequence>MSNQIEEMCLPIHPSVVIRHHEAVLAKLLRISADGKDKLPIGTGTETIFHA</sequence>
<keyword evidence="2" id="KW-1185">Reference proteome</keyword>
<organism evidence="1 2">
    <name type="scientific">Entomophthora muscae</name>
    <dbReference type="NCBI Taxonomy" id="34485"/>
    <lineage>
        <taxon>Eukaryota</taxon>
        <taxon>Fungi</taxon>
        <taxon>Fungi incertae sedis</taxon>
        <taxon>Zoopagomycota</taxon>
        <taxon>Entomophthoromycotina</taxon>
        <taxon>Entomophthoromycetes</taxon>
        <taxon>Entomophthorales</taxon>
        <taxon>Entomophthoraceae</taxon>
        <taxon>Entomophthora</taxon>
    </lineage>
</organism>